<dbReference type="InterPro" id="IPR036388">
    <property type="entry name" value="WH-like_DNA-bd_sf"/>
</dbReference>
<dbReference type="PANTHER" id="PTHR33164:SF99">
    <property type="entry name" value="MARR FAMILY REGULATORY PROTEIN"/>
    <property type="match status" value="1"/>
</dbReference>
<dbReference type="OrthoDB" id="8635520at2"/>
<feature type="domain" description="HTH marR-type" evidence="1">
    <location>
        <begin position="13"/>
        <end position="148"/>
    </location>
</feature>
<dbReference type="InterPro" id="IPR039422">
    <property type="entry name" value="MarR/SlyA-like"/>
</dbReference>
<dbReference type="AlphaFoldDB" id="A0A379LYW2"/>
<evidence type="ECO:0000313" key="3">
    <source>
        <dbReference type="Proteomes" id="UP000254569"/>
    </source>
</evidence>
<dbReference type="PANTHER" id="PTHR33164">
    <property type="entry name" value="TRANSCRIPTIONAL REGULATOR, MARR FAMILY"/>
    <property type="match status" value="1"/>
</dbReference>
<dbReference type="SMART" id="SM00347">
    <property type="entry name" value="HTH_MARR"/>
    <property type="match status" value="1"/>
</dbReference>
<dbReference type="SUPFAM" id="SSF46785">
    <property type="entry name" value="Winged helix' DNA-binding domain"/>
    <property type="match status" value="1"/>
</dbReference>
<protein>
    <submittedName>
        <fullName evidence="2">MarR family transcriptional regulator</fullName>
    </submittedName>
</protein>
<dbReference type="Gene3D" id="1.10.10.10">
    <property type="entry name" value="Winged helix-like DNA-binding domain superfamily/Winged helix DNA-binding domain"/>
    <property type="match status" value="1"/>
</dbReference>
<accession>A0A379LYW2</accession>
<evidence type="ECO:0000259" key="1">
    <source>
        <dbReference type="PROSITE" id="PS50995"/>
    </source>
</evidence>
<name>A0A379LYW2_9NOCA</name>
<dbReference type="EMBL" id="UGVI01000001">
    <property type="protein sequence ID" value="SUE14335.1"/>
    <property type="molecule type" value="Genomic_DNA"/>
</dbReference>
<organism evidence="2 3">
    <name type="scientific">Rhodococcus gordoniae</name>
    <dbReference type="NCBI Taxonomy" id="223392"/>
    <lineage>
        <taxon>Bacteria</taxon>
        <taxon>Bacillati</taxon>
        <taxon>Actinomycetota</taxon>
        <taxon>Actinomycetes</taxon>
        <taxon>Mycobacteriales</taxon>
        <taxon>Nocardiaceae</taxon>
        <taxon>Rhodococcus</taxon>
    </lineage>
</organism>
<dbReference type="GO" id="GO:0003700">
    <property type="term" value="F:DNA-binding transcription factor activity"/>
    <property type="evidence" value="ECO:0007669"/>
    <property type="project" value="InterPro"/>
</dbReference>
<proteinExistence type="predicted"/>
<dbReference type="GO" id="GO:0006950">
    <property type="term" value="P:response to stress"/>
    <property type="evidence" value="ECO:0007669"/>
    <property type="project" value="TreeGrafter"/>
</dbReference>
<dbReference type="RefSeq" id="WP_064062969.1">
    <property type="nucleotide sequence ID" value="NZ_LPZN01000006.1"/>
</dbReference>
<dbReference type="PROSITE" id="PS50995">
    <property type="entry name" value="HTH_MARR_2"/>
    <property type="match status" value="1"/>
</dbReference>
<dbReference type="Pfam" id="PF01047">
    <property type="entry name" value="MarR"/>
    <property type="match status" value="1"/>
</dbReference>
<gene>
    <name evidence="2" type="ORF">NCTC13296_01175</name>
</gene>
<sequence length="161" mass="17844">MSNEDPRWLDPTQQNAWRALVSVITRLPAALDTQMQRDSDMTHFEYFVLALLSEHPERRLRLNALAAEANASLSRLSHVVTRLEKRGWVRREPVPGSRGSYAVLTETGYDTVAEAAPTHVDAVRRLVFDGLDDQQVRALARLGSALVEQIDEGIAGGIGKA</sequence>
<dbReference type="InterPro" id="IPR036390">
    <property type="entry name" value="WH_DNA-bd_sf"/>
</dbReference>
<keyword evidence="3" id="KW-1185">Reference proteome</keyword>
<evidence type="ECO:0000313" key="2">
    <source>
        <dbReference type="EMBL" id="SUE14335.1"/>
    </source>
</evidence>
<reference evidence="2 3" key="1">
    <citation type="submission" date="2018-06" db="EMBL/GenBank/DDBJ databases">
        <authorList>
            <consortium name="Pathogen Informatics"/>
            <person name="Doyle S."/>
        </authorList>
    </citation>
    <scope>NUCLEOTIDE SEQUENCE [LARGE SCALE GENOMIC DNA]</scope>
    <source>
        <strain evidence="2 3">NCTC13296</strain>
    </source>
</reference>
<dbReference type="Proteomes" id="UP000254569">
    <property type="component" value="Unassembled WGS sequence"/>
</dbReference>
<dbReference type="InterPro" id="IPR000835">
    <property type="entry name" value="HTH_MarR-typ"/>
</dbReference>